<feature type="transmembrane region" description="Helical" evidence="13">
    <location>
        <begin position="36"/>
        <end position="58"/>
    </location>
</feature>
<dbReference type="InterPro" id="IPR013130">
    <property type="entry name" value="Fe3_Rdtase_TM_dom"/>
</dbReference>
<dbReference type="AlphaFoldDB" id="A0A133XM33"/>
<comment type="caution">
    <text evidence="15">The sequence shown here is derived from an EMBL/GenBank/DDBJ whole genome shotgun (WGS) entry which is preliminary data.</text>
</comment>
<evidence type="ECO:0000256" key="1">
    <source>
        <dbReference type="ARBA" id="ARBA00001974"/>
    </source>
</evidence>
<dbReference type="GO" id="GO:0016020">
    <property type="term" value="C:membrane"/>
    <property type="evidence" value="ECO:0007669"/>
    <property type="project" value="UniProtKB-SubCell"/>
</dbReference>
<dbReference type="Pfam" id="PF08022">
    <property type="entry name" value="FAD_binding_8"/>
    <property type="match status" value="1"/>
</dbReference>
<accession>A0A133XM33</accession>
<comment type="subcellular location">
    <subcellularLocation>
        <location evidence="2">Membrane</location>
        <topology evidence="2">Multi-pass membrane protein</topology>
    </subcellularLocation>
</comment>
<keyword evidence="16" id="KW-1185">Reference proteome</keyword>
<organism evidence="15 16">
    <name type="scientific">Dechloromonas denitrificans</name>
    <dbReference type="NCBI Taxonomy" id="281362"/>
    <lineage>
        <taxon>Bacteria</taxon>
        <taxon>Pseudomonadati</taxon>
        <taxon>Pseudomonadota</taxon>
        <taxon>Betaproteobacteria</taxon>
        <taxon>Rhodocyclales</taxon>
        <taxon>Azonexaceae</taxon>
        <taxon>Dechloromonas</taxon>
    </lineage>
</organism>
<feature type="transmembrane region" description="Helical" evidence="13">
    <location>
        <begin position="131"/>
        <end position="148"/>
    </location>
</feature>
<dbReference type="InterPro" id="IPR039261">
    <property type="entry name" value="FNR_nucleotide-bd"/>
</dbReference>
<keyword evidence="10" id="KW-0408">Iron</keyword>
<evidence type="ECO:0000256" key="5">
    <source>
        <dbReference type="ARBA" id="ARBA00022714"/>
    </source>
</evidence>
<evidence type="ECO:0000256" key="7">
    <source>
        <dbReference type="ARBA" id="ARBA00022827"/>
    </source>
</evidence>
<proteinExistence type="predicted"/>
<dbReference type="GO" id="GO:0050660">
    <property type="term" value="F:flavin adenine dinucleotide binding"/>
    <property type="evidence" value="ECO:0007669"/>
    <property type="project" value="TreeGrafter"/>
</dbReference>
<dbReference type="InterPro" id="IPR017927">
    <property type="entry name" value="FAD-bd_FR_type"/>
</dbReference>
<keyword evidence="11" id="KW-0411">Iron-sulfur</keyword>
<keyword evidence="4 13" id="KW-0812">Transmembrane</keyword>
<reference evidence="15 16" key="1">
    <citation type="submission" date="2015-12" db="EMBL/GenBank/DDBJ databases">
        <title>Nitrous oxide reduction kinetics distinguish bacteria harboring typical versus atypical NosZ.</title>
        <authorList>
            <person name="Yoon S."/>
            <person name="Nissen S."/>
            <person name="Park D."/>
            <person name="Sanford R.A."/>
            <person name="Loeffler F.E."/>
        </authorList>
    </citation>
    <scope>NUCLEOTIDE SEQUENCE [LARGE SCALE GENOMIC DNA]</scope>
    <source>
        <strain evidence="15 16">ATCC BAA-841</strain>
    </source>
</reference>
<keyword evidence="7" id="KW-0274">FAD</keyword>
<protein>
    <recommendedName>
        <fullName evidence="14">FAD-binding FR-type domain-containing protein</fullName>
    </recommendedName>
</protein>
<evidence type="ECO:0000256" key="3">
    <source>
        <dbReference type="ARBA" id="ARBA00022630"/>
    </source>
</evidence>
<dbReference type="RefSeq" id="WP_066880352.1">
    <property type="nucleotide sequence ID" value="NZ_LODL01000007.1"/>
</dbReference>
<dbReference type="InterPro" id="IPR013112">
    <property type="entry name" value="FAD-bd_8"/>
</dbReference>
<evidence type="ECO:0000256" key="9">
    <source>
        <dbReference type="ARBA" id="ARBA00023002"/>
    </source>
</evidence>
<feature type="transmembrane region" description="Helical" evidence="13">
    <location>
        <begin position="79"/>
        <end position="97"/>
    </location>
</feature>
<dbReference type="SUPFAM" id="SSF52343">
    <property type="entry name" value="Ferredoxin reductase-like, C-terminal NADP-linked domain"/>
    <property type="match status" value="1"/>
</dbReference>
<evidence type="ECO:0000256" key="10">
    <source>
        <dbReference type="ARBA" id="ARBA00023004"/>
    </source>
</evidence>
<dbReference type="GO" id="GO:0051537">
    <property type="term" value="F:2 iron, 2 sulfur cluster binding"/>
    <property type="evidence" value="ECO:0007669"/>
    <property type="project" value="UniProtKB-KW"/>
</dbReference>
<keyword evidence="3" id="KW-0285">Flavoprotein</keyword>
<dbReference type="InterPro" id="IPR050415">
    <property type="entry name" value="MRET"/>
</dbReference>
<dbReference type="SUPFAM" id="SSF63380">
    <property type="entry name" value="Riboflavin synthase domain-like"/>
    <property type="match status" value="1"/>
</dbReference>
<evidence type="ECO:0000256" key="6">
    <source>
        <dbReference type="ARBA" id="ARBA00022723"/>
    </source>
</evidence>
<name>A0A133XM33_9RHOO</name>
<evidence type="ECO:0000256" key="12">
    <source>
        <dbReference type="ARBA" id="ARBA00023136"/>
    </source>
</evidence>
<evidence type="ECO:0000256" key="11">
    <source>
        <dbReference type="ARBA" id="ARBA00023014"/>
    </source>
</evidence>
<feature type="transmembrane region" description="Helical" evidence="13">
    <location>
        <begin position="160"/>
        <end position="179"/>
    </location>
</feature>
<keyword evidence="12 13" id="KW-0472">Membrane</keyword>
<dbReference type="STRING" id="281362.AT959_02795"/>
<evidence type="ECO:0000256" key="8">
    <source>
        <dbReference type="ARBA" id="ARBA00022989"/>
    </source>
</evidence>
<comment type="cofactor">
    <cofactor evidence="1">
        <name>FAD</name>
        <dbReference type="ChEBI" id="CHEBI:57692"/>
    </cofactor>
</comment>
<dbReference type="Pfam" id="PF01794">
    <property type="entry name" value="Ferric_reduct"/>
    <property type="match status" value="1"/>
</dbReference>
<evidence type="ECO:0000256" key="4">
    <source>
        <dbReference type="ARBA" id="ARBA00022692"/>
    </source>
</evidence>
<evidence type="ECO:0000313" key="16">
    <source>
        <dbReference type="Proteomes" id="UP000070186"/>
    </source>
</evidence>
<dbReference type="PANTHER" id="PTHR47354">
    <property type="entry name" value="NADH OXIDOREDUCTASE HCR"/>
    <property type="match status" value="1"/>
</dbReference>
<feature type="transmembrane region" description="Helical" evidence="13">
    <location>
        <begin position="185"/>
        <end position="203"/>
    </location>
</feature>
<evidence type="ECO:0000256" key="2">
    <source>
        <dbReference type="ARBA" id="ARBA00004141"/>
    </source>
</evidence>
<evidence type="ECO:0000256" key="13">
    <source>
        <dbReference type="SAM" id="Phobius"/>
    </source>
</evidence>
<dbReference type="GO" id="GO:0016491">
    <property type="term" value="F:oxidoreductase activity"/>
    <property type="evidence" value="ECO:0007669"/>
    <property type="project" value="UniProtKB-KW"/>
</dbReference>
<dbReference type="Gene3D" id="2.40.30.10">
    <property type="entry name" value="Translation factors"/>
    <property type="match status" value="1"/>
</dbReference>
<dbReference type="CDD" id="cd06198">
    <property type="entry name" value="FNR_like_3"/>
    <property type="match status" value="1"/>
</dbReference>
<gene>
    <name evidence="15" type="ORF">AT959_02795</name>
</gene>
<dbReference type="PANTHER" id="PTHR47354:SF8">
    <property type="entry name" value="1,2-PHENYLACETYL-COA EPOXIDASE, SUBUNIT E"/>
    <property type="match status" value="1"/>
</dbReference>
<keyword evidence="5" id="KW-0001">2Fe-2S</keyword>
<keyword evidence="9" id="KW-0560">Oxidoreductase</keyword>
<feature type="domain" description="FAD-binding FR-type" evidence="14">
    <location>
        <begin position="210"/>
        <end position="310"/>
    </location>
</feature>
<keyword evidence="6" id="KW-0479">Metal-binding</keyword>
<keyword evidence="8 13" id="KW-1133">Transmembrane helix</keyword>
<dbReference type="GO" id="GO:0046872">
    <property type="term" value="F:metal ion binding"/>
    <property type="evidence" value="ECO:0007669"/>
    <property type="project" value="UniProtKB-KW"/>
</dbReference>
<dbReference type="PROSITE" id="PS51384">
    <property type="entry name" value="FAD_FR"/>
    <property type="match status" value="1"/>
</dbReference>
<sequence>MKRPLLLLALLPLGLWAIFVLPDLLATNPGFWDWRRAIVILSGILALCWMSAGMLLAARPGWLEQRFGGLDKLYRLHKYIGIGSGVLVFSHWMSEWLPKKLAKAGLLAPRVRGPKGPPDVWVDLAKDVGEWAGYILLGMVVIALIRRIPYRWFRLVHKAFGLVFLAGVFHGLMLMPAPFWRQPLGWLTVALAATGVSAALLSLSGRIGRRRQYPARIEALHRHQGQLLEIVCRPLTTWPGHRAGQFLFADFGESGEGAHPFTIASAWQAADGTLTLAVKALGDFTAQLPNLLRSGQMLTLEGPYGQFDFAAQEHVDRSTQPAPQIWVAGGIGITPFLARLDERAANPPAAADTDFFYCTARATTFPDQLEALCRKAGVRLHRRLTEHDGPLDPAEIKACLKPGSSVWFCGPAAWGRALGRQLIGSGLPHTAFHREAFEFR</sequence>
<dbReference type="Gene3D" id="3.40.50.80">
    <property type="entry name" value="Nucleotide-binding domain of ferredoxin-NADP reductase (FNR) module"/>
    <property type="match status" value="1"/>
</dbReference>
<dbReference type="InterPro" id="IPR017938">
    <property type="entry name" value="Riboflavin_synthase-like_b-brl"/>
</dbReference>
<dbReference type="EMBL" id="LODL01000007">
    <property type="protein sequence ID" value="KXB32007.1"/>
    <property type="molecule type" value="Genomic_DNA"/>
</dbReference>
<evidence type="ECO:0000313" key="15">
    <source>
        <dbReference type="EMBL" id="KXB32007.1"/>
    </source>
</evidence>
<evidence type="ECO:0000259" key="14">
    <source>
        <dbReference type="PROSITE" id="PS51384"/>
    </source>
</evidence>
<dbReference type="Proteomes" id="UP000070186">
    <property type="component" value="Unassembled WGS sequence"/>
</dbReference>